<feature type="transmembrane region" description="Helical" evidence="1">
    <location>
        <begin position="12"/>
        <end position="29"/>
    </location>
</feature>
<keyword evidence="3" id="KW-1185">Reference proteome</keyword>
<evidence type="ECO:0000313" key="2">
    <source>
        <dbReference type="EMBL" id="GAA4052994.1"/>
    </source>
</evidence>
<reference evidence="3" key="1">
    <citation type="journal article" date="2019" name="Int. J. Syst. Evol. Microbiol.">
        <title>The Global Catalogue of Microorganisms (GCM) 10K type strain sequencing project: providing services to taxonomists for standard genome sequencing and annotation.</title>
        <authorList>
            <consortium name="The Broad Institute Genomics Platform"/>
            <consortium name="The Broad Institute Genome Sequencing Center for Infectious Disease"/>
            <person name="Wu L."/>
            <person name="Ma J."/>
        </authorList>
    </citation>
    <scope>NUCLEOTIDE SEQUENCE [LARGE SCALE GENOMIC DNA]</scope>
    <source>
        <strain evidence="3">JCM 16925</strain>
    </source>
</reference>
<organism evidence="2 3">
    <name type="scientific">Streptomyces shaanxiensis</name>
    <dbReference type="NCBI Taxonomy" id="653357"/>
    <lineage>
        <taxon>Bacteria</taxon>
        <taxon>Bacillati</taxon>
        <taxon>Actinomycetota</taxon>
        <taxon>Actinomycetes</taxon>
        <taxon>Kitasatosporales</taxon>
        <taxon>Streptomycetaceae</taxon>
        <taxon>Streptomyces</taxon>
    </lineage>
</organism>
<comment type="caution">
    <text evidence="2">The sequence shown here is derived from an EMBL/GenBank/DDBJ whole genome shotgun (WGS) entry which is preliminary data.</text>
</comment>
<evidence type="ECO:0000256" key="1">
    <source>
        <dbReference type="SAM" id="Phobius"/>
    </source>
</evidence>
<gene>
    <name evidence="2" type="ORF">GCM10022233_25070</name>
</gene>
<proteinExistence type="predicted"/>
<dbReference type="EMBL" id="BAAAZY010000008">
    <property type="protein sequence ID" value="GAA4052994.1"/>
    <property type="molecule type" value="Genomic_DNA"/>
</dbReference>
<keyword evidence="1" id="KW-0812">Transmembrane</keyword>
<keyword evidence="1" id="KW-1133">Transmembrane helix</keyword>
<evidence type="ECO:0000313" key="3">
    <source>
        <dbReference type="Proteomes" id="UP001499984"/>
    </source>
</evidence>
<protein>
    <recommendedName>
        <fullName evidence="4">DUF202 domain-containing protein</fullName>
    </recommendedName>
</protein>
<accession>A0ABP7UUA8</accession>
<name>A0ABP7UUA8_9ACTN</name>
<sequence length="83" mass="8261">MGRRPGSEARRAAVGIGVPVVAFGIPALSEPPGSGTWLVGGACVLVGAALVLGACALHIRDARRRAHRTRGARGAADGVAPPT</sequence>
<evidence type="ECO:0008006" key="4">
    <source>
        <dbReference type="Google" id="ProtNLM"/>
    </source>
</evidence>
<feature type="transmembrane region" description="Helical" evidence="1">
    <location>
        <begin position="35"/>
        <end position="59"/>
    </location>
</feature>
<keyword evidence="1" id="KW-0472">Membrane</keyword>
<dbReference type="Proteomes" id="UP001499984">
    <property type="component" value="Unassembled WGS sequence"/>
</dbReference>
<dbReference type="RefSeq" id="WP_345011779.1">
    <property type="nucleotide sequence ID" value="NZ_BAAAZY010000008.1"/>
</dbReference>